<keyword evidence="3" id="KW-0677">Repeat</keyword>
<comment type="similarity">
    <text evidence="1">Belongs to the WD repeat mio family.</text>
</comment>
<keyword evidence="2" id="KW-0853">WD repeat</keyword>
<evidence type="ECO:0000259" key="4">
    <source>
        <dbReference type="Pfam" id="PF17034"/>
    </source>
</evidence>
<dbReference type="InterPro" id="IPR036322">
    <property type="entry name" value="WD40_repeat_dom_sf"/>
</dbReference>
<evidence type="ECO:0000259" key="5">
    <source>
        <dbReference type="Pfam" id="PF21719"/>
    </source>
</evidence>
<gene>
    <name evidence="6" type="ORF">ODALV1_LOCUS2425</name>
</gene>
<dbReference type="Proteomes" id="UP001642540">
    <property type="component" value="Unassembled WGS sequence"/>
</dbReference>
<dbReference type="SUPFAM" id="SSF50978">
    <property type="entry name" value="WD40 repeat-like"/>
    <property type="match status" value="1"/>
</dbReference>
<dbReference type="Pfam" id="PF17034">
    <property type="entry name" value="zinc_ribbon_16"/>
    <property type="match status" value="1"/>
</dbReference>
<name>A0ABP1PPX5_9HEXA</name>
<dbReference type="PANTHER" id="PTHR16453:SF9">
    <property type="entry name" value="GATOR COMPLEX PROTEIN MIOS"/>
    <property type="match status" value="1"/>
</dbReference>
<evidence type="ECO:0000256" key="2">
    <source>
        <dbReference type="ARBA" id="ARBA00022574"/>
    </source>
</evidence>
<evidence type="ECO:0000313" key="7">
    <source>
        <dbReference type="Proteomes" id="UP001642540"/>
    </source>
</evidence>
<reference evidence="6 7" key="1">
    <citation type="submission" date="2024-08" db="EMBL/GenBank/DDBJ databases">
        <authorList>
            <person name="Cucini C."/>
            <person name="Frati F."/>
        </authorList>
    </citation>
    <scope>NUCLEOTIDE SEQUENCE [LARGE SCALE GENOMIC DNA]</scope>
</reference>
<evidence type="ECO:0000256" key="1">
    <source>
        <dbReference type="ARBA" id="ARBA00009713"/>
    </source>
</evidence>
<protein>
    <recommendedName>
        <fullName evidence="8">WD repeat-containing protein mio</fullName>
    </recommendedName>
</protein>
<feature type="domain" description="GATOR2 complex protein MIO zinc-ribbon like" evidence="4">
    <location>
        <begin position="712"/>
        <end position="830"/>
    </location>
</feature>
<evidence type="ECO:0000256" key="3">
    <source>
        <dbReference type="ARBA" id="ARBA00022737"/>
    </source>
</evidence>
<dbReference type="Pfam" id="PF21719">
    <property type="entry name" value="MIOS_a-sol"/>
    <property type="match status" value="1"/>
</dbReference>
<dbReference type="InterPro" id="IPR049092">
    <property type="entry name" value="MIOS_a-sol"/>
</dbReference>
<comment type="caution">
    <text evidence="6">The sequence shown here is derived from an EMBL/GenBank/DDBJ whole genome shotgun (WGS) entry which is preliminary data.</text>
</comment>
<proteinExistence type="inferred from homology"/>
<feature type="domain" description="MIOS-like alpha-solenoid" evidence="5">
    <location>
        <begin position="383"/>
        <end position="598"/>
    </location>
</feature>
<dbReference type="PANTHER" id="PTHR16453">
    <property type="entry name" value="WD40 DOMAIN-CONTAINING PROTEIN MIO FAMILY MEMBER"/>
    <property type="match status" value="1"/>
</dbReference>
<evidence type="ECO:0000313" key="6">
    <source>
        <dbReference type="EMBL" id="CAL8072974.1"/>
    </source>
</evidence>
<dbReference type="Pfam" id="PF21720">
    <property type="entry name" value="MIOS_WD40"/>
    <property type="match status" value="1"/>
</dbReference>
<dbReference type="InterPro" id="IPR037593">
    <property type="entry name" value="MIOS/Sea4"/>
</dbReference>
<dbReference type="InterPro" id="IPR031488">
    <property type="entry name" value="Zn_ribbon_mio"/>
</dbReference>
<evidence type="ECO:0008006" key="8">
    <source>
        <dbReference type="Google" id="ProtNLM"/>
    </source>
</evidence>
<accession>A0ABP1PPX5</accession>
<dbReference type="Gene3D" id="2.130.10.10">
    <property type="entry name" value="YVTN repeat-like/Quinoprotein amine dehydrogenase"/>
    <property type="match status" value="1"/>
</dbReference>
<organism evidence="6 7">
    <name type="scientific">Orchesella dallaii</name>
    <dbReference type="NCBI Taxonomy" id="48710"/>
    <lineage>
        <taxon>Eukaryota</taxon>
        <taxon>Metazoa</taxon>
        <taxon>Ecdysozoa</taxon>
        <taxon>Arthropoda</taxon>
        <taxon>Hexapoda</taxon>
        <taxon>Collembola</taxon>
        <taxon>Entomobryomorpha</taxon>
        <taxon>Entomobryoidea</taxon>
        <taxon>Orchesellidae</taxon>
        <taxon>Orchesellinae</taxon>
        <taxon>Orchesella</taxon>
    </lineage>
</organism>
<sequence>MVMDLQWSPVLTDQLLAWSQEILLYQTEECEPLPTKLRPGCIRVSNRKALTVVAKLSDYPFPKVIDAYPGTDGEGMIALGLANGKVILSTFGTTVVSKEFVPKHTRQVNSLQWNRANPNFLAVGLDKARSDFAVSIWDVSLGSKYVNGYHSDVLRPKIELGISETANSVAWVQARSLLVGMNGKHIKLFDLRDSQPKLSSTATTKAVYGICVDNVCAHRVASFAENQVFVWDTRNFEKPFLILNHSKHVSKLGWCPTRAGLLACLEKDSSSLTLHDVNHAVMSTEEGEPAVLERRLTPAYPNELELADSTTVLSSFAWHPTEEHLITTATFNGVIWSSFVYERLTLNWSPTSILGWSDGKRTINFIDNTDDIYTSLDDISVKMKLRAKNGYGLKAQLRDNGNIVADDEDLKNLWTWLDFCKSLTEKEKHHLPSISTVTFPGAQTVLKMESNNGGGVTSTIKSEIINNSSFDLRNSKTYRSEERSFVQQLCGWSVESIHDLQGTPTRKAAIALFHLKLRLAIKILNESDNSIVAMAIAGFSDDQNSLWRELALAKFNQLSDPYIRAIFAFLTEADSNYETILHESELTVADRLGFACSFLPDAKLISFVQEISNDMIKKGNLYGILLTGMTPQSIPLLQRYLNLTADVQSVAVLAIRTMASDIASSAILKLWIERYRDLLDSWKLWDERAEFDILKNRNNPALIPQPEVTVSCNFCGKSISAPGVPGIGRSTQIFSRFITTDVKLKQTSCCPSCRKPLPRCSICLLHMGTILGSGTEQPVVDMYKIGACPEALSWYTWCQTCRHGGHTVHLQQWFRTQAECPVSGCTCKCINLDRVLEFPS</sequence>
<dbReference type="CDD" id="cd16691">
    <property type="entry name" value="mRING-H2-C3H3C2_Mio"/>
    <property type="match status" value="1"/>
</dbReference>
<dbReference type="EMBL" id="CAXLJM020000007">
    <property type="protein sequence ID" value="CAL8072974.1"/>
    <property type="molecule type" value="Genomic_DNA"/>
</dbReference>
<keyword evidence="7" id="KW-1185">Reference proteome</keyword>
<dbReference type="InterPro" id="IPR015943">
    <property type="entry name" value="WD40/YVTN_repeat-like_dom_sf"/>
</dbReference>